<sequence length="109" mass="12213">MKTVSLTQPHHEGEAGGGRGVGNGMVGRERGTGNVRLPVDVGIQEGHTSGGQSYSERWRMASPWAIRDDRAFCTEQLMQPPDDLQLYMRHGSRVRSRRQRREGLSPERV</sequence>
<protein>
    <submittedName>
        <fullName evidence="2">Uncharacterized protein</fullName>
    </submittedName>
</protein>
<dbReference type="AlphaFoldDB" id="A0A5B7IZK9"/>
<evidence type="ECO:0000256" key="1">
    <source>
        <dbReference type="SAM" id="MobiDB-lite"/>
    </source>
</evidence>
<evidence type="ECO:0000313" key="3">
    <source>
        <dbReference type="Proteomes" id="UP000324222"/>
    </source>
</evidence>
<accession>A0A5B7IZK9</accession>
<feature type="compositionally biased region" description="Gly residues" evidence="1">
    <location>
        <begin position="15"/>
        <end position="25"/>
    </location>
</feature>
<evidence type="ECO:0000313" key="2">
    <source>
        <dbReference type="EMBL" id="MPC89362.1"/>
    </source>
</evidence>
<name>A0A5B7IZK9_PORTR</name>
<comment type="caution">
    <text evidence="2">The sequence shown here is derived from an EMBL/GenBank/DDBJ whole genome shotgun (WGS) entry which is preliminary data.</text>
</comment>
<gene>
    <name evidence="2" type="ORF">E2C01_084304</name>
</gene>
<organism evidence="2 3">
    <name type="scientific">Portunus trituberculatus</name>
    <name type="common">Swimming crab</name>
    <name type="synonym">Neptunus trituberculatus</name>
    <dbReference type="NCBI Taxonomy" id="210409"/>
    <lineage>
        <taxon>Eukaryota</taxon>
        <taxon>Metazoa</taxon>
        <taxon>Ecdysozoa</taxon>
        <taxon>Arthropoda</taxon>
        <taxon>Crustacea</taxon>
        <taxon>Multicrustacea</taxon>
        <taxon>Malacostraca</taxon>
        <taxon>Eumalacostraca</taxon>
        <taxon>Eucarida</taxon>
        <taxon>Decapoda</taxon>
        <taxon>Pleocyemata</taxon>
        <taxon>Brachyura</taxon>
        <taxon>Eubrachyura</taxon>
        <taxon>Portunoidea</taxon>
        <taxon>Portunidae</taxon>
        <taxon>Portuninae</taxon>
        <taxon>Portunus</taxon>
    </lineage>
</organism>
<dbReference type="EMBL" id="VSRR010080795">
    <property type="protein sequence ID" value="MPC89362.1"/>
    <property type="molecule type" value="Genomic_DNA"/>
</dbReference>
<dbReference type="Proteomes" id="UP000324222">
    <property type="component" value="Unassembled WGS sequence"/>
</dbReference>
<reference evidence="2 3" key="1">
    <citation type="submission" date="2019-05" db="EMBL/GenBank/DDBJ databases">
        <title>Another draft genome of Portunus trituberculatus and its Hox gene families provides insights of decapod evolution.</title>
        <authorList>
            <person name="Jeong J.-H."/>
            <person name="Song I."/>
            <person name="Kim S."/>
            <person name="Choi T."/>
            <person name="Kim D."/>
            <person name="Ryu S."/>
            <person name="Kim W."/>
        </authorList>
    </citation>
    <scope>NUCLEOTIDE SEQUENCE [LARGE SCALE GENOMIC DNA]</scope>
    <source>
        <tissue evidence="2">Muscle</tissue>
    </source>
</reference>
<proteinExistence type="predicted"/>
<feature type="region of interest" description="Disordered" evidence="1">
    <location>
        <begin position="1"/>
        <end position="56"/>
    </location>
</feature>
<keyword evidence="3" id="KW-1185">Reference proteome</keyword>
<feature type="compositionally biased region" description="Polar residues" evidence="1">
    <location>
        <begin position="46"/>
        <end position="55"/>
    </location>
</feature>
<feature type="compositionally biased region" description="Basic residues" evidence="1">
    <location>
        <begin position="90"/>
        <end position="100"/>
    </location>
</feature>
<feature type="region of interest" description="Disordered" evidence="1">
    <location>
        <begin position="83"/>
        <end position="109"/>
    </location>
</feature>